<protein>
    <submittedName>
        <fullName evidence="9">Sugar ABC transporter, permease protein</fullName>
    </submittedName>
</protein>
<evidence type="ECO:0000256" key="5">
    <source>
        <dbReference type="ARBA" id="ARBA00022989"/>
    </source>
</evidence>
<dbReference type="SUPFAM" id="SSF161098">
    <property type="entry name" value="MetI-like"/>
    <property type="match status" value="1"/>
</dbReference>
<dbReference type="InterPro" id="IPR000515">
    <property type="entry name" value="MetI-like"/>
</dbReference>
<sequence length="297" mass="33966">MKSYERYGYWFILPFFIAFAIFWVYPVINTLLTSLTNEDFTMAEKSFIGLKNYVDELTRPAFWRALANTFIIWIPNIIAQLSIALFLAVVMTDKRMKIRGVGVFRAVFFFPNLVTIASVAILAYAILDWQRGTLNQILFGTGPEAVEQYIFWLNDPVASRSVVSIVQTWMWFGYTMILFMAGIQTVPQSLFEAAIVDGANKWTTFRRITLPLLTPVMVYVVITSFIGGLNMFDFPWVLSQGRGGAEQSLTTAVVYMYQRAFQWYQLGTGSAISYILFVMAAVFSVFYLKFTKSRNEG</sequence>
<keyword evidence="10" id="KW-1185">Reference proteome</keyword>
<dbReference type="OrthoDB" id="9787541at2"/>
<keyword evidence="2 7" id="KW-0813">Transport</keyword>
<evidence type="ECO:0000256" key="1">
    <source>
        <dbReference type="ARBA" id="ARBA00004651"/>
    </source>
</evidence>
<feature type="transmembrane region" description="Helical" evidence="7">
    <location>
        <begin position="7"/>
        <end position="28"/>
    </location>
</feature>
<dbReference type="EMBL" id="CP006939">
    <property type="protein sequence ID" value="AHC14182.1"/>
    <property type="molecule type" value="Genomic_DNA"/>
</dbReference>
<feature type="transmembrane region" description="Helical" evidence="7">
    <location>
        <begin position="70"/>
        <end position="91"/>
    </location>
</feature>
<dbReference type="CDD" id="cd06261">
    <property type="entry name" value="TM_PBP2"/>
    <property type="match status" value="1"/>
</dbReference>
<dbReference type="GO" id="GO:0055085">
    <property type="term" value="P:transmembrane transport"/>
    <property type="evidence" value="ECO:0007669"/>
    <property type="project" value="InterPro"/>
</dbReference>
<comment type="subcellular location">
    <subcellularLocation>
        <location evidence="1 7">Cell membrane</location>
        <topology evidence="1 7">Multi-pass membrane protein</topology>
    </subcellularLocation>
</comment>
<gene>
    <name evidence="9" type="ORF">L21SP2_0757</name>
</gene>
<evidence type="ECO:0000256" key="6">
    <source>
        <dbReference type="ARBA" id="ARBA00023136"/>
    </source>
</evidence>
<feature type="transmembrane region" description="Helical" evidence="7">
    <location>
        <begin position="271"/>
        <end position="290"/>
    </location>
</feature>
<evidence type="ECO:0000256" key="4">
    <source>
        <dbReference type="ARBA" id="ARBA00022692"/>
    </source>
</evidence>
<dbReference type="eggNOG" id="COG1175">
    <property type="taxonomic scope" value="Bacteria"/>
</dbReference>
<accession>V5WEE8</accession>
<dbReference type="Pfam" id="PF00528">
    <property type="entry name" value="BPD_transp_1"/>
    <property type="match status" value="1"/>
</dbReference>
<comment type="similarity">
    <text evidence="7">Belongs to the binding-protein-dependent transport system permease family.</text>
</comment>
<dbReference type="RefSeq" id="WP_024267113.1">
    <property type="nucleotide sequence ID" value="NC_023035.1"/>
</dbReference>
<dbReference type="AlphaFoldDB" id="V5WEE8"/>
<dbReference type="PANTHER" id="PTHR30193">
    <property type="entry name" value="ABC TRANSPORTER PERMEASE PROTEIN"/>
    <property type="match status" value="1"/>
</dbReference>
<organism evidence="9 10">
    <name type="scientific">Salinispira pacifica</name>
    <dbReference type="NCBI Taxonomy" id="1307761"/>
    <lineage>
        <taxon>Bacteria</taxon>
        <taxon>Pseudomonadati</taxon>
        <taxon>Spirochaetota</taxon>
        <taxon>Spirochaetia</taxon>
        <taxon>Spirochaetales</taxon>
        <taxon>Spirochaetaceae</taxon>
        <taxon>Salinispira</taxon>
    </lineage>
</organism>
<dbReference type="KEGG" id="slr:L21SP2_0757"/>
<dbReference type="PANTHER" id="PTHR30193:SF37">
    <property type="entry name" value="INNER MEMBRANE ABC TRANSPORTER PERMEASE PROTEIN YCJO"/>
    <property type="match status" value="1"/>
</dbReference>
<keyword evidence="3" id="KW-1003">Cell membrane</keyword>
<feature type="transmembrane region" description="Helical" evidence="7">
    <location>
        <begin position="103"/>
        <end position="127"/>
    </location>
</feature>
<dbReference type="Proteomes" id="UP000018680">
    <property type="component" value="Chromosome"/>
</dbReference>
<name>V5WEE8_9SPIO</name>
<dbReference type="InterPro" id="IPR051393">
    <property type="entry name" value="ABC_transporter_permease"/>
</dbReference>
<proteinExistence type="inferred from homology"/>
<feature type="transmembrane region" description="Helical" evidence="7">
    <location>
        <begin position="212"/>
        <end position="232"/>
    </location>
</feature>
<keyword evidence="6 7" id="KW-0472">Membrane</keyword>
<feature type="domain" description="ABC transmembrane type-1" evidence="8">
    <location>
        <begin position="66"/>
        <end position="287"/>
    </location>
</feature>
<dbReference type="STRING" id="1307761.L21SP2_0757"/>
<evidence type="ECO:0000259" key="8">
    <source>
        <dbReference type="PROSITE" id="PS50928"/>
    </source>
</evidence>
<dbReference type="HOGENOM" id="CLU_016047_0_2_12"/>
<dbReference type="InterPro" id="IPR035906">
    <property type="entry name" value="MetI-like_sf"/>
</dbReference>
<evidence type="ECO:0000256" key="3">
    <source>
        <dbReference type="ARBA" id="ARBA00022475"/>
    </source>
</evidence>
<evidence type="ECO:0000256" key="2">
    <source>
        <dbReference type="ARBA" id="ARBA00022448"/>
    </source>
</evidence>
<keyword evidence="4 7" id="KW-0812">Transmembrane</keyword>
<dbReference type="GO" id="GO:0005886">
    <property type="term" value="C:plasma membrane"/>
    <property type="evidence" value="ECO:0007669"/>
    <property type="project" value="UniProtKB-SubCell"/>
</dbReference>
<keyword evidence="5 7" id="KW-1133">Transmembrane helix</keyword>
<evidence type="ECO:0000256" key="7">
    <source>
        <dbReference type="RuleBase" id="RU363032"/>
    </source>
</evidence>
<reference evidence="9 10" key="1">
    <citation type="journal article" date="2015" name="Stand. Genomic Sci.">
        <title>Complete genome sequence and description of Salinispira pacifica gen. nov., sp. nov., a novel spirochaete isolated form a hypersaline microbial mat.</title>
        <authorList>
            <person name="Ben Hania W."/>
            <person name="Joseph M."/>
            <person name="Schumann P."/>
            <person name="Bunk B."/>
            <person name="Fiebig A."/>
            <person name="Sproer C."/>
            <person name="Klenk H.P."/>
            <person name="Fardeau M.L."/>
            <person name="Spring S."/>
        </authorList>
    </citation>
    <scope>NUCLEOTIDE SEQUENCE [LARGE SCALE GENOMIC DNA]</scope>
    <source>
        <strain evidence="9 10">L21-RPul-D2</strain>
    </source>
</reference>
<evidence type="ECO:0000313" key="9">
    <source>
        <dbReference type="EMBL" id="AHC14182.1"/>
    </source>
</evidence>
<evidence type="ECO:0000313" key="10">
    <source>
        <dbReference type="Proteomes" id="UP000018680"/>
    </source>
</evidence>
<feature type="transmembrane region" description="Helical" evidence="7">
    <location>
        <begin position="169"/>
        <end position="191"/>
    </location>
</feature>
<dbReference type="Gene3D" id="1.10.3720.10">
    <property type="entry name" value="MetI-like"/>
    <property type="match status" value="1"/>
</dbReference>
<dbReference type="PROSITE" id="PS50928">
    <property type="entry name" value="ABC_TM1"/>
    <property type="match status" value="1"/>
</dbReference>